<feature type="region of interest" description="Disordered" evidence="1">
    <location>
        <begin position="1"/>
        <end position="39"/>
    </location>
</feature>
<evidence type="ECO:0000256" key="1">
    <source>
        <dbReference type="SAM" id="MobiDB-lite"/>
    </source>
</evidence>
<sequence length="566" mass="64899">MADDGAISDGSDIYDGDTEIGSNTGSSSTSLSSESDLEERHAVGEQWVRNLFAEDDSDDSVFAGFQAAWKERDFVERLTMDFRGIGGASVLHPPEANPGMYFDQFWTGEMWQQLVDETNRYADQERRRNPPPPSAPIWMPVATEEMRAFVGLFFAMGILRLPSRNDYWRVSNWLLKTNFGTVMARDRFNLIWRYLHLANNDAPGAEGDKLIKIRWFVDFLNDQFQAVYVPYGKYTVDESMVKFKGRLEFRQYLPAKPTKWGVKVWVLAESDTGYLSKFQVYTGRAPGGQERGLTHRVVTDLVDHLYGQYTQVYFDNFYTSPDLLTYLHARQVYACGTVRANRKNLPTALLPKNVNLQRHEFKVAQKDELSFVVWQDTKPVCVLSNFHDPTAMGAVSRRVRLGGGAQQVAVPAVVADYQKYMKGVDLMDQMVGYYIIQHRSKKWWRRIFHYLMMASAYNAYVVARDTNPEMVATEWPNFQDFLEEIVLWLVGEVRSRRDPAANPRPAPGAGRHDIVKMYEKKRTCIECSMSAAAGERRGTTKHGCQQCQQPVHLECVSTHFHRLFNL</sequence>
<dbReference type="Proteomes" id="UP001209878">
    <property type="component" value="Unassembled WGS sequence"/>
</dbReference>
<dbReference type="EMBL" id="JAODUO010000580">
    <property type="protein sequence ID" value="KAK2177768.1"/>
    <property type="molecule type" value="Genomic_DNA"/>
</dbReference>
<dbReference type="AlphaFoldDB" id="A0AAD9KU72"/>
<feature type="compositionally biased region" description="Low complexity" evidence="1">
    <location>
        <begin position="21"/>
        <end position="34"/>
    </location>
</feature>
<dbReference type="PANTHER" id="PTHR46599">
    <property type="entry name" value="PIGGYBAC TRANSPOSABLE ELEMENT-DERIVED PROTEIN 4"/>
    <property type="match status" value="1"/>
</dbReference>
<proteinExistence type="predicted"/>
<feature type="domain" description="PiggyBac transposable element-derived protein" evidence="2">
    <location>
        <begin position="98"/>
        <end position="460"/>
    </location>
</feature>
<name>A0AAD9KU72_RIDPI</name>
<gene>
    <name evidence="3" type="ORF">NP493_580g00025</name>
</gene>
<keyword evidence="4" id="KW-1185">Reference proteome</keyword>
<evidence type="ECO:0000259" key="2">
    <source>
        <dbReference type="Pfam" id="PF13843"/>
    </source>
</evidence>
<protein>
    <recommendedName>
        <fullName evidence="2">PiggyBac transposable element-derived protein domain-containing protein</fullName>
    </recommendedName>
</protein>
<dbReference type="Pfam" id="PF13843">
    <property type="entry name" value="DDE_Tnp_1_7"/>
    <property type="match status" value="1"/>
</dbReference>
<organism evidence="3 4">
    <name type="scientific">Ridgeia piscesae</name>
    <name type="common">Tubeworm</name>
    <dbReference type="NCBI Taxonomy" id="27915"/>
    <lineage>
        <taxon>Eukaryota</taxon>
        <taxon>Metazoa</taxon>
        <taxon>Spiralia</taxon>
        <taxon>Lophotrochozoa</taxon>
        <taxon>Annelida</taxon>
        <taxon>Polychaeta</taxon>
        <taxon>Sedentaria</taxon>
        <taxon>Canalipalpata</taxon>
        <taxon>Sabellida</taxon>
        <taxon>Siboglinidae</taxon>
        <taxon>Ridgeia</taxon>
    </lineage>
</organism>
<dbReference type="InterPro" id="IPR029526">
    <property type="entry name" value="PGBD"/>
</dbReference>
<accession>A0AAD9KU72</accession>
<dbReference type="PANTHER" id="PTHR46599:SF3">
    <property type="entry name" value="PIGGYBAC TRANSPOSABLE ELEMENT-DERIVED PROTEIN 4"/>
    <property type="match status" value="1"/>
</dbReference>
<comment type="caution">
    <text evidence="3">The sequence shown here is derived from an EMBL/GenBank/DDBJ whole genome shotgun (WGS) entry which is preliminary data.</text>
</comment>
<reference evidence="3" key="1">
    <citation type="journal article" date="2023" name="Mol. Biol. Evol.">
        <title>Third-Generation Sequencing Reveals the Adaptive Role of the Epigenome in Three Deep-Sea Polychaetes.</title>
        <authorList>
            <person name="Perez M."/>
            <person name="Aroh O."/>
            <person name="Sun Y."/>
            <person name="Lan Y."/>
            <person name="Juniper S.K."/>
            <person name="Young C.R."/>
            <person name="Angers B."/>
            <person name="Qian P.Y."/>
        </authorList>
    </citation>
    <scope>NUCLEOTIDE SEQUENCE</scope>
    <source>
        <strain evidence="3">R07B-5</strain>
    </source>
</reference>
<evidence type="ECO:0000313" key="3">
    <source>
        <dbReference type="EMBL" id="KAK2177768.1"/>
    </source>
</evidence>
<evidence type="ECO:0000313" key="4">
    <source>
        <dbReference type="Proteomes" id="UP001209878"/>
    </source>
</evidence>